<feature type="transmembrane region" description="Helical" evidence="6">
    <location>
        <begin position="346"/>
        <end position="366"/>
    </location>
</feature>
<keyword evidence="2" id="KW-1003">Cell membrane</keyword>
<feature type="transmembrane region" description="Helical" evidence="6">
    <location>
        <begin position="242"/>
        <end position="264"/>
    </location>
</feature>
<feature type="transmembrane region" description="Helical" evidence="6">
    <location>
        <begin position="127"/>
        <end position="147"/>
    </location>
</feature>
<dbReference type="InterPro" id="IPR050833">
    <property type="entry name" value="Poly_Biosynth_Transport"/>
</dbReference>
<dbReference type="EMBL" id="AEHJ01000028">
    <property type="protein sequence ID" value="EFO77469.1"/>
    <property type="molecule type" value="Genomic_DNA"/>
</dbReference>
<evidence type="ECO:0000313" key="7">
    <source>
        <dbReference type="EMBL" id="EFO77469.1"/>
    </source>
</evidence>
<dbReference type="Proteomes" id="UP000003457">
    <property type="component" value="Unassembled WGS sequence"/>
</dbReference>
<protein>
    <submittedName>
        <fullName evidence="7">Polysaccharide biosynthesis protein</fullName>
    </submittedName>
</protein>
<dbReference type="RefSeq" id="WP_003841049.1">
    <property type="nucleotide sequence ID" value="NZ_AEHJ01000028.1"/>
</dbReference>
<feature type="transmembrane region" description="Helical" evidence="6">
    <location>
        <begin position="308"/>
        <end position="326"/>
    </location>
</feature>
<feature type="transmembrane region" description="Helical" evidence="6">
    <location>
        <begin position="378"/>
        <end position="395"/>
    </location>
</feature>
<evidence type="ECO:0000256" key="4">
    <source>
        <dbReference type="ARBA" id="ARBA00022989"/>
    </source>
</evidence>
<keyword evidence="4 6" id="KW-1133">Transmembrane helix</keyword>
<feature type="transmembrane region" description="Helical" evidence="6">
    <location>
        <begin position="85"/>
        <end position="107"/>
    </location>
</feature>
<evidence type="ECO:0000313" key="8">
    <source>
        <dbReference type="Proteomes" id="UP000003457"/>
    </source>
</evidence>
<comment type="subcellular location">
    <subcellularLocation>
        <location evidence="1">Cell membrane</location>
        <topology evidence="1">Multi-pass membrane protein</topology>
    </subcellularLocation>
</comment>
<sequence>MGDKKQLFVNMAASLVNFAVSIGIGLFLTPYIVHNIGAEAYGFVGLANTFVGYAQLLTVALTSVAGRFITVAYHEGDEPKANRYYSSTLAANTVMVLILTIIAIPVVVFLDKLVNISPHLIGDVKMLFIFIFLQFVITTISTVYSVATFVKNKLYLNSIANLVFSFVRVAVMVILFGILPPKVCYVGLAVCLASTVLTTMNRVYTHVLLPDISFHWDSVSWTSVREMLAAGIWNVVTRLQQIMMFGLQLLVANLMVSPYLMGMLSVAQTIPNQISSLTITVASLFYPEQTKYYAQGKCKELVDDIKSGMKVSGFFTNIIFVVLLVVGNDFMSLWQHGQDTTLLYELLTMTMLGLLASGVAVTLQNLPLIVNRLKKYSIGWLVYSAVSMVMLITSIEILPRWGVFLVAAIPPMFEFLANVTFVPIYASKCLHVRKFEFYPIYIRYFASTSVAAAVCWGIRCVFGLIADNWVSLILTCCLYALVTLCLDTFLLLGRKERSLLIGMVKRKLHIA</sequence>
<proteinExistence type="predicted"/>
<comment type="caution">
    <text evidence="7">The sequence shown here is derived from an EMBL/GenBank/DDBJ whole genome shotgun (WGS) entry which is preliminary data.</text>
</comment>
<organism evidence="7 8">
    <name type="scientific">Bifidobacterium dentium JCVIHMP022</name>
    <dbReference type="NCBI Taxonomy" id="553191"/>
    <lineage>
        <taxon>Bacteria</taxon>
        <taxon>Bacillati</taxon>
        <taxon>Actinomycetota</taxon>
        <taxon>Actinomycetes</taxon>
        <taxon>Bifidobacteriales</taxon>
        <taxon>Bifidobacteriaceae</taxon>
        <taxon>Bifidobacterium</taxon>
    </lineage>
</organism>
<dbReference type="GO" id="GO:0005886">
    <property type="term" value="C:plasma membrane"/>
    <property type="evidence" value="ECO:0007669"/>
    <property type="project" value="UniProtKB-SubCell"/>
</dbReference>
<gene>
    <name evidence="7" type="ORF">HMPREF9003_1440</name>
</gene>
<keyword evidence="5 6" id="KW-0472">Membrane</keyword>
<reference evidence="7 8" key="1">
    <citation type="submission" date="2010-10" db="EMBL/GenBank/DDBJ databases">
        <authorList>
            <person name="Durkin A.S."/>
            <person name="Madupu R."/>
            <person name="Torralba M."/>
            <person name="Gillis M."/>
            <person name="Methe B."/>
            <person name="Sutton G."/>
            <person name="Nelson K.E."/>
        </authorList>
    </citation>
    <scope>NUCLEOTIDE SEQUENCE [LARGE SCALE GENOMIC DNA]</scope>
    <source>
        <strain evidence="7 8">JCVIHMP022</strain>
    </source>
</reference>
<feature type="transmembrane region" description="Helical" evidence="6">
    <location>
        <begin position="401"/>
        <end position="424"/>
    </location>
</feature>
<accession>A0AB72Z028</accession>
<feature type="transmembrane region" description="Helical" evidence="6">
    <location>
        <begin position="53"/>
        <end position="73"/>
    </location>
</feature>
<feature type="transmembrane region" description="Helical" evidence="6">
    <location>
        <begin position="185"/>
        <end position="204"/>
    </location>
</feature>
<feature type="transmembrane region" description="Helical" evidence="6">
    <location>
        <begin position="270"/>
        <end position="287"/>
    </location>
</feature>
<dbReference type="PANTHER" id="PTHR30250">
    <property type="entry name" value="PST FAMILY PREDICTED COLANIC ACID TRANSPORTER"/>
    <property type="match status" value="1"/>
</dbReference>
<feature type="transmembrane region" description="Helical" evidence="6">
    <location>
        <begin position="472"/>
        <end position="493"/>
    </location>
</feature>
<feature type="transmembrane region" description="Helical" evidence="6">
    <location>
        <begin position="7"/>
        <end position="33"/>
    </location>
</feature>
<dbReference type="AlphaFoldDB" id="A0AB72Z028"/>
<evidence type="ECO:0000256" key="5">
    <source>
        <dbReference type="ARBA" id="ARBA00023136"/>
    </source>
</evidence>
<keyword evidence="3 6" id="KW-0812">Transmembrane</keyword>
<evidence type="ECO:0000256" key="2">
    <source>
        <dbReference type="ARBA" id="ARBA00022475"/>
    </source>
</evidence>
<evidence type="ECO:0000256" key="3">
    <source>
        <dbReference type="ARBA" id="ARBA00022692"/>
    </source>
</evidence>
<feature type="transmembrane region" description="Helical" evidence="6">
    <location>
        <begin position="159"/>
        <end position="179"/>
    </location>
</feature>
<evidence type="ECO:0000256" key="6">
    <source>
        <dbReference type="SAM" id="Phobius"/>
    </source>
</evidence>
<name>A0AB72Z028_9BIFI</name>
<dbReference type="PANTHER" id="PTHR30250:SF26">
    <property type="entry name" value="PSMA PROTEIN"/>
    <property type="match status" value="1"/>
</dbReference>
<evidence type="ECO:0000256" key="1">
    <source>
        <dbReference type="ARBA" id="ARBA00004651"/>
    </source>
</evidence>
<feature type="transmembrane region" description="Helical" evidence="6">
    <location>
        <begin position="444"/>
        <end position="466"/>
    </location>
</feature>